<evidence type="ECO:0000256" key="7">
    <source>
        <dbReference type="ARBA" id="ARBA00022989"/>
    </source>
</evidence>
<evidence type="ECO:0000256" key="10">
    <source>
        <dbReference type="SAM" id="Phobius"/>
    </source>
</evidence>
<evidence type="ECO:0000256" key="6">
    <source>
        <dbReference type="ARBA" id="ARBA00022958"/>
    </source>
</evidence>
<feature type="transmembrane region" description="Helical" evidence="10">
    <location>
        <begin position="196"/>
        <end position="218"/>
    </location>
</feature>
<feature type="transmembrane region" description="Helical" evidence="10">
    <location>
        <begin position="295"/>
        <end position="327"/>
    </location>
</feature>
<name>A0A329MRA8_9BACL</name>
<keyword evidence="8" id="KW-0406">Ion transport</keyword>
<evidence type="ECO:0000256" key="2">
    <source>
        <dbReference type="ARBA" id="ARBA00022448"/>
    </source>
</evidence>
<feature type="transmembrane region" description="Helical" evidence="10">
    <location>
        <begin position="124"/>
        <end position="147"/>
    </location>
</feature>
<evidence type="ECO:0000313" key="12">
    <source>
        <dbReference type="Proteomes" id="UP000250369"/>
    </source>
</evidence>
<keyword evidence="3" id="KW-1003">Cell membrane</keyword>
<keyword evidence="12" id="KW-1185">Reference proteome</keyword>
<dbReference type="Pfam" id="PF02386">
    <property type="entry name" value="TrkH"/>
    <property type="match status" value="1"/>
</dbReference>
<keyword evidence="9 10" id="KW-0472">Membrane</keyword>
<evidence type="ECO:0000256" key="3">
    <source>
        <dbReference type="ARBA" id="ARBA00022475"/>
    </source>
</evidence>
<organism evidence="11 12">
    <name type="scientific">Paenibacillus contaminans</name>
    <dbReference type="NCBI Taxonomy" id="450362"/>
    <lineage>
        <taxon>Bacteria</taxon>
        <taxon>Bacillati</taxon>
        <taxon>Bacillota</taxon>
        <taxon>Bacilli</taxon>
        <taxon>Bacillales</taxon>
        <taxon>Paenibacillaceae</taxon>
        <taxon>Paenibacillus</taxon>
    </lineage>
</organism>
<keyword evidence="7 10" id="KW-1133">Transmembrane helix</keyword>
<comment type="subcellular location">
    <subcellularLocation>
        <location evidence="1">Cell membrane</location>
        <topology evidence="1">Multi-pass membrane protein</topology>
    </subcellularLocation>
</comment>
<evidence type="ECO:0000256" key="1">
    <source>
        <dbReference type="ARBA" id="ARBA00004651"/>
    </source>
</evidence>
<sequence>MSYLKQYAKITPPRVLAGGFALIIAIGTFLLSLPIASTNGQRLPFIDALFTATSATCVTGLAVLDTGVHLTRFGQIVLLIMVQMGGIGFMTMATWFAIALKKRVSLQERLILKESLNQINMDGIIRLIVRVFIYSVTIEGTAALYFIMRWSKEMPLGKAVYFGIFHSVSIFNNAGFELFGGFRSLTPFVNDFGINIVSILLIVLGGIGFIVISDLLEYPKTRKLSLHSKVVLSATGILTLVAAVGIFIFEFTNPRTLGALSWDSKILASVFQSVTLRSAGVNTVDIAELRGATQFLMIIMMFIGAAPGSTGGGIKLTTFAILVAALVTMIRGKEDVVLFRYRMSGSDVYKAITLALIGVFMLVSTTMLLSVFQNNDFMMIMFESASAFGTVGLSMGLTGELTFASKLIIIFMMYVGRIGLVTLAFALQPKPKKELYRHPEGKIIIG</sequence>
<dbReference type="RefSeq" id="WP_113030186.1">
    <property type="nucleotide sequence ID" value="NZ_QMFB01000003.1"/>
</dbReference>
<dbReference type="AlphaFoldDB" id="A0A329MRA8"/>
<proteinExistence type="predicted"/>
<dbReference type="PANTHER" id="PTHR32024">
    <property type="entry name" value="TRK SYSTEM POTASSIUM UPTAKE PROTEIN TRKG-RELATED"/>
    <property type="match status" value="1"/>
</dbReference>
<feature type="transmembrane region" description="Helical" evidence="10">
    <location>
        <begin position="15"/>
        <end position="37"/>
    </location>
</feature>
<dbReference type="NCBIfam" id="TIGR00933">
    <property type="entry name" value="2a38"/>
    <property type="match status" value="1"/>
</dbReference>
<dbReference type="OrthoDB" id="9810952at2"/>
<keyword evidence="5 10" id="KW-0812">Transmembrane</keyword>
<evidence type="ECO:0000256" key="5">
    <source>
        <dbReference type="ARBA" id="ARBA00022692"/>
    </source>
</evidence>
<evidence type="ECO:0000256" key="8">
    <source>
        <dbReference type="ARBA" id="ARBA00023065"/>
    </source>
</evidence>
<feature type="transmembrane region" description="Helical" evidence="10">
    <location>
        <begin position="348"/>
        <end position="372"/>
    </location>
</feature>
<dbReference type="GO" id="GO:0005886">
    <property type="term" value="C:plasma membrane"/>
    <property type="evidence" value="ECO:0007669"/>
    <property type="project" value="UniProtKB-SubCell"/>
</dbReference>
<feature type="transmembrane region" description="Helical" evidence="10">
    <location>
        <begin position="43"/>
        <end position="64"/>
    </location>
</feature>
<keyword evidence="2" id="KW-0813">Transport</keyword>
<dbReference type="Proteomes" id="UP000250369">
    <property type="component" value="Unassembled WGS sequence"/>
</dbReference>
<gene>
    <name evidence="11" type="ORF">DQG23_07430</name>
</gene>
<accession>A0A329MRA8</accession>
<dbReference type="InterPro" id="IPR004772">
    <property type="entry name" value="TrkH"/>
</dbReference>
<feature type="transmembrane region" description="Helical" evidence="10">
    <location>
        <begin position="76"/>
        <end position="98"/>
    </location>
</feature>
<feature type="transmembrane region" description="Helical" evidence="10">
    <location>
        <begin position="403"/>
        <end position="427"/>
    </location>
</feature>
<evidence type="ECO:0000313" key="11">
    <source>
        <dbReference type="EMBL" id="RAV21876.1"/>
    </source>
</evidence>
<dbReference type="EMBL" id="QMFB01000003">
    <property type="protein sequence ID" value="RAV21876.1"/>
    <property type="molecule type" value="Genomic_DNA"/>
</dbReference>
<keyword evidence="4" id="KW-0633">Potassium transport</keyword>
<comment type="caution">
    <text evidence="11">The sequence shown here is derived from an EMBL/GenBank/DDBJ whole genome shotgun (WGS) entry which is preliminary data.</text>
</comment>
<protein>
    <submittedName>
        <fullName evidence="11">Trk family potassium uptake protein</fullName>
    </submittedName>
</protein>
<keyword evidence="6" id="KW-0630">Potassium</keyword>
<dbReference type="GO" id="GO:0015379">
    <property type="term" value="F:potassium:chloride symporter activity"/>
    <property type="evidence" value="ECO:0007669"/>
    <property type="project" value="InterPro"/>
</dbReference>
<evidence type="ECO:0000256" key="4">
    <source>
        <dbReference type="ARBA" id="ARBA00022538"/>
    </source>
</evidence>
<feature type="transmembrane region" description="Helical" evidence="10">
    <location>
        <begin position="159"/>
        <end position="176"/>
    </location>
</feature>
<reference evidence="11 12" key="1">
    <citation type="journal article" date="2009" name="Int. J. Syst. Evol. Microbiol.">
        <title>Paenibacillus contaminans sp. nov., isolated from a contaminated laboratory plate.</title>
        <authorList>
            <person name="Chou J.H."/>
            <person name="Lee J.H."/>
            <person name="Lin M.C."/>
            <person name="Chang P.S."/>
            <person name="Arun A.B."/>
            <person name="Young C.C."/>
            <person name="Chen W.M."/>
        </authorList>
    </citation>
    <scope>NUCLEOTIDE SEQUENCE [LARGE SCALE GENOMIC DNA]</scope>
    <source>
        <strain evidence="11 12">CKOBP-6</strain>
    </source>
</reference>
<feature type="transmembrane region" description="Helical" evidence="10">
    <location>
        <begin position="230"/>
        <end position="249"/>
    </location>
</feature>
<evidence type="ECO:0000256" key="9">
    <source>
        <dbReference type="ARBA" id="ARBA00023136"/>
    </source>
</evidence>
<dbReference type="InterPro" id="IPR003445">
    <property type="entry name" value="Cat_transpt"/>
</dbReference>
<dbReference type="PANTHER" id="PTHR32024:SF1">
    <property type="entry name" value="KTR SYSTEM POTASSIUM UPTAKE PROTEIN B"/>
    <property type="match status" value="1"/>
</dbReference>